<organism evidence="1 2">
    <name type="scientific">Salinisphaera orenii MK-B5</name>
    <dbReference type="NCBI Taxonomy" id="856730"/>
    <lineage>
        <taxon>Bacteria</taxon>
        <taxon>Pseudomonadati</taxon>
        <taxon>Pseudomonadota</taxon>
        <taxon>Gammaproteobacteria</taxon>
        <taxon>Salinisphaerales</taxon>
        <taxon>Salinisphaeraceae</taxon>
        <taxon>Salinisphaera</taxon>
    </lineage>
</organism>
<dbReference type="Gene3D" id="4.10.410.40">
    <property type="match status" value="1"/>
</dbReference>
<comment type="caution">
    <text evidence="1">The sequence shown here is derived from an EMBL/GenBank/DDBJ whole genome shotgun (WGS) entry which is preliminary data.</text>
</comment>
<dbReference type="EMBL" id="AYKH01000001">
    <property type="protein sequence ID" value="ROO30594.1"/>
    <property type="molecule type" value="Genomic_DNA"/>
</dbReference>
<dbReference type="Proteomes" id="UP000283993">
    <property type="component" value="Unassembled WGS sequence"/>
</dbReference>
<gene>
    <name evidence="1" type="ORF">SAOR_00950</name>
</gene>
<proteinExistence type="predicted"/>
<protein>
    <submittedName>
        <fullName evidence="1">Uncharacterized protein</fullName>
    </submittedName>
</protein>
<accession>A0A423PYC2</accession>
<reference evidence="1 2" key="1">
    <citation type="submission" date="2013-10" db="EMBL/GenBank/DDBJ databases">
        <title>Salinisphaera orenii MK-B5 Genome Sequencing.</title>
        <authorList>
            <person name="Lai Q."/>
            <person name="Li C."/>
            <person name="Shao Z."/>
        </authorList>
    </citation>
    <scope>NUCLEOTIDE SEQUENCE [LARGE SCALE GENOMIC DNA]</scope>
    <source>
        <strain evidence="1 2">MK-B5</strain>
    </source>
</reference>
<evidence type="ECO:0000313" key="2">
    <source>
        <dbReference type="Proteomes" id="UP000283993"/>
    </source>
</evidence>
<evidence type="ECO:0000313" key="1">
    <source>
        <dbReference type="EMBL" id="ROO30594.1"/>
    </source>
</evidence>
<sequence>MHDDSGTPSVVEIGCPTSISGAGATQESIETTCLSDKSRQYIPGLSSPGELSFDVRFDTGNTSHMLLETMRKNRTTAAWAIGFSDGDEEPTFAEDKLTFTSRSGIAFNGFITSVEFSFEQNSVVSASVGIQITGEVEVSKASAA</sequence>
<name>A0A423PYC2_9GAMM</name>
<dbReference type="AlphaFoldDB" id="A0A423PYC2"/>
<dbReference type="InterPro" id="IPR032495">
    <property type="entry name" value="Phage_TTP_11"/>
</dbReference>
<dbReference type="Pfam" id="PF16460">
    <property type="entry name" value="Phage_TTP_11"/>
    <property type="match status" value="1"/>
</dbReference>
<keyword evidence="2" id="KW-1185">Reference proteome</keyword>